<feature type="region of interest" description="Disordered" evidence="1">
    <location>
        <begin position="98"/>
        <end position="137"/>
    </location>
</feature>
<feature type="region of interest" description="Disordered" evidence="1">
    <location>
        <begin position="174"/>
        <end position="193"/>
    </location>
</feature>
<evidence type="ECO:0000313" key="3">
    <source>
        <dbReference type="EMBL" id="CAL5132532.1"/>
    </source>
</evidence>
<dbReference type="AlphaFoldDB" id="A0AAV2TAR5"/>
<comment type="caution">
    <text evidence="3">The sequence shown here is derived from an EMBL/GenBank/DDBJ whole genome shotgun (WGS) entry which is preliminary data.</text>
</comment>
<keyword evidence="2" id="KW-1133">Transmembrane helix</keyword>
<accession>A0AAV2TAR5</accession>
<dbReference type="Proteomes" id="UP001497525">
    <property type="component" value="Unassembled WGS sequence"/>
</dbReference>
<keyword evidence="2" id="KW-0472">Membrane</keyword>
<feature type="transmembrane region" description="Helical" evidence="2">
    <location>
        <begin position="27"/>
        <end position="51"/>
    </location>
</feature>
<feature type="compositionally biased region" description="Polar residues" evidence="1">
    <location>
        <begin position="125"/>
        <end position="137"/>
    </location>
</feature>
<evidence type="ECO:0000256" key="1">
    <source>
        <dbReference type="SAM" id="MobiDB-lite"/>
    </source>
</evidence>
<organism evidence="3 4">
    <name type="scientific">Calicophoron daubneyi</name>
    <name type="common">Rumen fluke</name>
    <name type="synonym">Paramphistomum daubneyi</name>
    <dbReference type="NCBI Taxonomy" id="300641"/>
    <lineage>
        <taxon>Eukaryota</taxon>
        <taxon>Metazoa</taxon>
        <taxon>Spiralia</taxon>
        <taxon>Lophotrochozoa</taxon>
        <taxon>Platyhelminthes</taxon>
        <taxon>Trematoda</taxon>
        <taxon>Digenea</taxon>
        <taxon>Plagiorchiida</taxon>
        <taxon>Pronocephalata</taxon>
        <taxon>Paramphistomoidea</taxon>
        <taxon>Paramphistomidae</taxon>
        <taxon>Calicophoron</taxon>
    </lineage>
</organism>
<gene>
    <name evidence="3" type="ORF">CDAUBV1_LOCUS5379</name>
</gene>
<name>A0AAV2TAR5_CALDB</name>
<keyword evidence="2" id="KW-0812">Transmembrane</keyword>
<protein>
    <submittedName>
        <fullName evidence="3">Uncharacterized protein</fullName>
    </submittedName>
</protein>
<sequence length="193" mass="21037">MWNLSTTGVTPPTHQDAKELAYTNTQLILDIVISMLSMLVFVGTVLLTYFLDDPGLKKLKQSAKEEAPIALSEADKNYLSYLTERKLLSSAKGHTFTPGYEVTTSTGADSDRRRPKHEPRRRACSESQTGLRSSPLSSETQVILESLLLSAGHSVTQGSQQRRALANLASAYRRSGTTSKDGGTFTDASQHSS</sequence>
<feature type="compositionally biased region" description="Polar residues" evidence="1">
    <location>
        <begin position="175"/>
        <end position="193"/>
    </location>
</feature>
<reference evidence="3" key="1">
    <citation type="submission" date="2024-06" db="EMBL/GenBank/DDBJ databases">
        <authorList>
            <person name="Liu X."/>
            <person name="Lenzi L."/>
            <person name="Haldenby T S."/>
            <person name="Uol C."/>
        </authorList>
    </citation>
    <scope>NUCLEOTIDE SEQUENCE</scope>
</reference>
<feature type="compositionally biased region" description="Basic residues" evidence="1">
    <location>
        <begin position="113"/>
        <end position="122"/>
    </location>
</feature>
<evidence type="ECO:0000313" key="4">
    <source>
        <dbReference type="Proteomes" id="UP001497525"/>
    </source>
</evidence>
<evidence type="ECO:0000256" key="2">
    <source>
        <dbReference type="SAM" id="Phobius"/>
    </source>
</evidence>
<proteinExistence type="predicted"/>
<dbReference type="EMBL" id="CAXLJL010000127">
    <property type="protein sequence ID" value="CAL5132532.1"/>
    <property type="molecule type" value="Genomic_DNA"/>
</dbReference>